<organism evidence="2 3">
    <name type="scientific">Staphylococcus condimenti</name>
    <dbReference type="NCBI Taxonomy" id="70255"/>
    <lineage>
        <taxon>Bacteria</taxon>
        <taxon>Bacillati</taxon>
        <taxon>Bacillota</taxon>
        <taxon>Bacilli</taxon>
        <taxon>Bacillales</taxon>
        <taxon>Staphylococcaceae</taxon>
        <taxon>Staphylococcus</taxon>
    </lineage>
</organism>
<gene>
    <name evidence="2" type="ORF">I6J05_09530</name>
</gene>
<dbReference type="Proteomes" id="UP000595942">
    <property type="component" value="Chromosome"/>
</dbReference>
<sequence length="79" mass="8953">MVRFDVNGSDHINPPNKERIPTPHLHIFTEKYKNGGIAIPLSELVDTQIIKDISEALEFFVGFSNINMDDVIIEPNLFS</sequence>
<feature type="region of interest" description="Disordered" evidence="1">
    <location>
        <begin position="1"/>
        <end position="21"/>
    </location>
</feature>
<reference evidence="2 3" key="1">
    <citation type="submission" date="2021-01" db="EMBL/GenBank/DDBJ databases">
        <title>FDA dAtabase for Regulatory Grade micrObial Sequences (FDA-ARGOS): Supporting development and validation of Infectious Disease Dx tests.</title>
        <authorList>
            <person name="Sproer C."/>
            <person name="Gronow S."/>
            <person name="Severitt S."/>
            <person name="Schroder I."/>
            <person name="Tallon L."/>
            <person name="Sadzewicz L."/>
            <person name="Zhao X."/>
            <person name="Boylan J."/>
            <person name="Ott S."/>
            <person name="Bowen H."/>
            <person name="Vavikolanu K."/>
            <person name="Mehta A."/>
            <person name="Aluvathingal J."/>
            <person name="Nadendla S."/>
            <person name="Lowell S."/>
            <person name="Myers T."/>
            <person name="Yan Y."/>
            <person name="Sichtig H."/>
        </authorList>
    </citation>
    <scope>NUCLEOTIDE SEQUENCE [LARGE SCALE GENOMIC DNA]</scope>
    <source>
        <strain evidence="2 3">FDAARGOS_1148</strain>
    </source>
</reference>
<keyword evidence="3" id="KW-1185">Reference proteome</keyword>
<proteinExistence type="predicted"/>
<protein>
    <submittedName>
        <fullName evidence="2">Uncharacterized protein</fullName>
    </submittedName>
</protein>
<dbReference type="InterPro" id="IPR053916">
    <property type="entry name" value="DUF6978"/>
</dbReference>
<dbReference type="EMBL" id="CP068073">
    <property type="protein sequence ID" value="QQS84048.1"/>
    <property type="molecule type" value="Genomic_DNA"/>
</dbReference>
<dbReference type="Pfam" id="PF22398">
    <property type="entry name" value="DUF6978"/>
    <property type="match status" value="1"/>
</dbReference>
<dbReference type="KEGG" id="scv:A4G25_08980"/>
<accession>A0AB37H307</accession>
<evidence type="ECO:0000313" key="2">
    <source>
        <dbReference type="EMBL" id="QQS84048.1"/>
    </source>
</evidence>
<evidence type="ECO:0000313" key="3">
    <source>
        <dbReference type="Proteomes" id="UP000595942"/>
    </source>
</evidence>
<dbReference type="AlphaFoldDB" id="A0AB37H307"/>
<name>A0AB37H307_9STAP</name>
<evidence type="ECO:0000256" key="1">
    <source>
        <dbReference type="SAM" id="MobiDB-lite"/>
    </source>
</evidence>